<gene>
    <name evidence="1" type="ORF">J2W49_004888</name>
</gene>
<name>A0ABU1WUB6_9BURK</name>
<keyword evidence="2" id="KW-1185">Reference proteome</keyword>
<evidence type="ECO:0000313" key="1">
    <source>
        <dbReference type="EMBL" id="MDR7152910.1"/>
    </source>
</evidence>
<reference evidence="1 2" key="1">
    <citation type="submission" date="2023-07" db="EMBL/GenBank/DDBJ databases">
        <title>Sorghum-associated microbial communities from plants grown in Nebraska, USA.</title>
        <authorList>
            <person name="Schachtman D."/>
        </authorList>
    </citation>
    <scope>NUCLEOTIDE SEQUENCE [LARGE SCALE GENOMIC DNA]</scope>
    <source>
        <strain evidence="1 2">4249</strain>
    </source>
</reference>
<sequence length="34" mass="3750">MTELQRSFDPSILERQVTAAADIQAFQVTGSNQP</sequence>
<protein>
    <submittedName>
        <fullName evidence="1">Uncharacterized protein</fullName>
    </submittedName>
</protein>
<proteinExistence type="predicted"/>
<dbReference type="Proteomes" id="UP001265700">
    <property type="component" value="Unassembled WGS sequence"/>
</dbReference>
<comment type="caution">
    <text evidence="1">The sequence shown here is derived from an EMBL/GenBank/DDBJ whole genome shotgun (WGS) entry which is preliminary data.</text>
</comment>
<dbReference type="EMBL" id="JAVDWU010000015">
    <property type="protein sequence ID" value="MDR7152910.1"/>
    <property type="molecule type" value="Genomic_DNA"/>
</dbReference>
<accession>A0ABU1WUB6</accession>
<organism evidence="1 2">
    <name type="scientific">Hydrogenophaga palleronii</name>
    <dbReference type="NCBI Taxonomy" id="65655"/>
    <lineage>
        <taxon>Bacteria</taxon>
        <taxon>Pseudomonadati</taxon>
        <taxon>Pseudomonadota</taxon>
        <taxon>Betaproteobacteria</taxon>
        <taxon>Burkholderiales</taxon>
        <taxon>Comamonadaceae</taxon>
        <taxon>Hydrogenophaga</taxon>
    </lineage>
</organism>
<evidence type="ECO:0000313" key="2">
    <source>
        <dbReference type="Proteomes" id="UP001265700"/>
    </source>
</evidence>